<evidence type="ECO:0000313" key="2">
    <source>
        <dbReference type="EMBL" id="ACB54389.1"/>
    </source>
</evidence>
<dbReference type="HOGENOM" id="CLU_1624382_0_0_3"/>
<dbReference type="KEGG" id="cyt:cce_5043"/>
<evidence type="ECO:0000256" key="1">
    <source>
        <dbReference type="SAM" id="MobiDB-lite"/>
    </source>
</evidence>
<name>B1X2M8_CROS5</name>
<dbReference type="EMBL" id="CP000807">
    <property type="protein sequence ID" value="ACB54389.1"/>
    <property type="molecule type" value="Genomic_DNA"/>
</dbReference>
<dbReference type="STRING" id="43989.cce_5043"/>
<reference evidence="2 3" key="1">
    <citation type="journal article" date="2008" name="Proc. Natl. Acad. Sci. U.S.A.">
        <title>The genome of Cyanothece 51142, a unicellular diazotrophic cyanobacterium important in the marine nitrogen cycle.</title>
        <authorList>
            <person name="Welsh E.A."/>
            <person name="Liberton M."/>
            <person name="Stoeckel J."/>
            <person name="Loh T."/>
            <person name="Elvitigala T."/>
            <person name="Wang C."/>
            <person name="Wollam A."/>
            <person name="Fulton R.S."/>
            <person name="Clifton S.W."/>
            <person name="Jacobs J.M."/>
            <person name="Aurora R."/>
            <person name="Ghosh B.K."/>
            <person name="Sherman L.A."/>
            <person name="Smith R.D."/>
            <person name="Wilson R.K."/>
            <person name="Pakrasi H.B."/>
        </authorList>
    </citation>
    <scope>NUCLEOTIDE SEQUENCE [LARGE SCALE GENOMIC DNA]</scope>
    <source>
        <strain evidence="3">ATCC 51142 / BH68</strain>
    </source>
</reference>
<sequence length="163" mass="18509">MNMPKATAWEPPKEESPENTQGETSRGCPNYLPQLSLIGVAQTDNINTSQEQPFVVLEVAQLRKPQKIKITITTKDNRTIIGQNQRIILTEGRLNYQLPELNRNQEYIIRASIPCQGSSLKGVRLKQNIIVSGSEKTPYDHWVQNYQKLSDNNFITISPFPSE</sequence>
<evidence type="ECO:0000313" key="3">
    <source>
        <dbReference type="Proteomes" id="UP000001203"/>
    </source>
</evidence>
<keyword evidence="3" id="KW-1185">Reference proteome</keyword>
<accession>B1X2M8</accession>
<proteinExistence type="predicted"/>
<feature type="region of interest" description="Disordered" evidence="1">
    <location>
        <begin position="1"/>
        <end position="28"/>
    </location>
</feature>
<gene>
    <name evidence="2" type="ordered locus">cce_5043</name>
</gene>
<organism evidence="2 3">
    <name type="scientific">Crocosphaera subtropica (strain ATCC 51142 / BH68)</name>
    <name type="common">Cyanothece sp. (strain ATCC 51142)</name>
    <dbReference type="NCBI Taxonomy" id="43989"/>
    <lineage>
        <taxon>Bacteria</taxon>
        <taxon>Bacillati</taxon>
        <taxon>Cyanobacteriota</taxon>
        <taxon>Cyanophyceae</taxon>
        <taxon>Oscillatoriophycideae</taxon>
        <taxon>Chroococcales</taxon>
        <taxon>Aphanothecaceae</taxon>
        <taxon>Crocosphaera</taxon>
        <taxon>Crocosphaera subtropica</taxon>
    </lineage>
</organism>
<dbReference type="AlphaFoldDB" id="B1X2M8"/>
<protein>
    <submittedName>
        <fullName evidence="2">Uncharacterized protein</fullName>
    </submittedName>
</protein>
<dbReference type="Proteomes" id="UP000001203">
    <property type="component" value="Chromosome linear"/>
</dbReference>